<proteinExistence type="predicted"/>
<dbReference type="AlphaFoldDB" id="A0A183BIE2"/>
<reference evidence="3" key="2">
    <citation type="submission" date="2016-06" db="UniProtKB">
        <authorList>
            <consortium name="WormBaseParasite"/>
        </authorList>
    </citation>
    <scope>IDENTIFICATION</scope>
</reference>
<keyword evidence="2" id="KW-1185">Reference proteome</keyword>
<feature type="region of interest" description="Disordered" evidence="1">
    <location>
        <begin position="142"/>
        <end position="188"/>
    </location>
</feature>
<name>A0A183BIE2_GLOPA</name>
<organism evidence="2 3">
    <name type="scientific">Globodera pallida</name>
    <name type="common">Potato cyst nematode worm</name>
    <name type="synonym">Heterodera pallida</name>
    <dbReference type="NCBI Taxonomy" id="36090"/>
    <lineage>
        <taxon>Eukaryota</taxon>
        <taxon>Metazoa</taxon>
        <taxon>Ecdysozoa</taxon>
        <taxon>Nematoda</taxon>
        <taxon>Chromadorea</taxon>
        <taxon>Rhabditida</taxon>
        <taxon>Tylenchina</taxon>
        <taxon>Tylenchomorpha</taxon>
        <taxon>Tylenchoidea</taxon>
        <taxon>Heteroderidae</taxon>
        <taxon>Heteroderinae</taxon>
        <taxon>Globodera</taxon>
    </lineage>
</organism>
<dbReference type="Proteomes" id="UP000050741">
    <property type="component" value="Unassembled WGS sequence"/>
</dbReference>
<sequence length="188" mass="20911">MAREARWERNVYCADWMAHMLQKLAYVNLTTSVVLVSSVVYQPFKVAVKEKVVPLTIEVNNIKENLTDFVTTVDKNNTRTMNESDNAKIVDLRGKLGEKMDEIAKEESIGNSSSMDFFVNMNYGDVDRGQITTKPVILKISSVGKKTPMPEDDEKKGTNATKPSTKKANADNGKKGNNAAKPPTKKPK</sequence>
<reference evidence="2" key="1">
    <citation type="submission" date="2014-05" db="EMBL/GenBank/DDBJ databases">
        <title>The genome and life-stage specific transcriptomes of Globodera pallida elucidate key aspects of plant parasitism by a cyst nematode.</title>
        <authorList>
            <person name="Cotton J.A."/>
            <person name="Lilley C.J."/>
            <person name="Jones L.M."/>
            <person name="Kikuchi T."/>
            <person name="Reid A.J."/>
            <person name="Thorpe P."/>
            <person name="Tsai I.J."/>
            <person name="Beasley H."/>
            <person name="Blok V."/>
            <person name="Cock P.J.A."/>
            <person name="Van den Akker S.E."/>
            <person name="Holroyd N."/>
            <person name="Hunt M."/>
            <person name="Mantelin S."/>
            <person name="Naghra H."/>
            <person name="Pain A."/>
            <person name="Palomares-Rius J.E."/>
            <person name="Zarowiecki M."/>
            <person name="Berriman M."/>
            <person name="Jones J.T."/>
            <person name="Urwin P.E."/>
        </authorList>
    </citation>
    <scope>NUCLEOTIDE SEQUENCE [LARGE SCALE GENOMIC DNA]</scope>
    <source>
        <strain evidence="2">Lindley</strain>
    </source>
</reference>
<accession>A0A183BIE2</accession>
<protein>
    <submittedName>
        <fullName evidence="3">General stress protein</fullName>
    </submittedName>
</protein>
<evidence type="ECO:0000313" key="3">
    <source>
        <dbReference type="WBParaSite" id="GPLIN_000037100"/>
    </source>
</evidence>
<evidence type="ECO:0000256" key="1">
    <source>
        <dbReference type="SAM" id="MobiDB-lite"/>
    </source>
</evidence>
<dbReference type="WBParaSite" id="GPLIN_000037100">
    <property type="protein sequence ID" value="GPLIN_000037100"/>
    <property type="gene ID" value="GPLIN_000037100"/>
</dbReference>
<evidence type="ECO:0000313" key="2">
    <source>
        <dbReference type="Proteomes" id="UP000050741"/>
    </source>
</evidence>